<sequence>MAWWGGIRGGTTGFKDDHPQQYFLPIRSKSICMFRRSENSQAHRLAKEALDKGESSYQMGEELNRHIFFSERRRQREPD</sequence>
<evidence type="ECO:0000313" key="1">
    <source>
        <dbReference type="EMBL" id="KAH1072480.1"/>
    </source>
</evidence>
<dbReference type="EMBL" id="JAIQCV010000008">
    <property type="protein sequence ID" value="KAH1072480.1"/>
    <property type="molecule type" value="Genomic_DNA"/>
</dbReference>
<evidence type="ECO:0000313" key="2">
    <source>
        <dbReference type="Proteomes" id="UP000828251"/>
    </source>
</evidence>
<accession>A0A9D3ZVM5</accession>
<gene>
    <name evidence="1" type="ORF">J1N35_024808</name>
</gene>
<protein>
    <submittedName>
        <fullName evidence="1">Uncharacterized protein</fullName>
    </submittedName>
</protein>
<dbReference type="AlphaFoldDB" id="A0A9D3ZVM5"/>
<name>A0A9D3ZVM5_9ROSI</name>
<keyword evidence="2" id="KW-1185">Reference proteome</keyword>
<dbReference type="Proteomes" id="UP000828251">
    <property type="component" value="Unassembled WGS sequence"/>
</dbReference>
<proteinExistence type="predicted"/>
<reference evidence="1 2" key="1">
    <citation type="journal article" date="2021" name="Plant Biotechnol. J.">
        <title>Multi-omics assisted identification of the key and species-specific regulatory components of drought-tolerant mechanisms in Gossypium stocksii.</title>
        <authorList>
            <person name="Yu D."/>
            <person name="Ke L."/>
            <person name="Zhang D."/>
            <person name="Wu Y."/>
            <person name="Sun Y."/>
            <person name="Mei J."/>
            <person name="Sun J."/>
            <person name="Sun Y."/>
        </authorList>
    </citation>
    <scope>NUCLEOTIDE SEQUENCE [LARGE SCALE GENOMIC DNA]</scope>
    <source>
        <strain evidence="2">cv. E1</strain>
        <tissue evidence="1">Leaf</tissue>
    </source>
</reference>
<dbReference type="OrthoDB" id="977686at2759"/>
<comment type="caution">
    <text evidence="1">The sequence shown here is derived from an EMBL/GenBank/DDBJ whole genome shotgun (WGS) entry which is preliminary data.</text>
</comment>
<organism evidence="1 2">
    <name type="scientific">Gossypium stocksii</name>
    <dbReference type="NCBI Taxonomy" id="47602"/>
    <lineage>
        <taxon>Eukaryota</taxon>
        <taxon>Viridiplantae</taxon>
        <taxon>Streptophyta</taxon>
        <taxon>Embryophyta</taxon>
        <taxon>Tracheophyta</taxon>
        <taxon>Spermatophyta</taxon>
        <taxon>Magnoliopsida</taxon>
        <taxon>eudicotyledons</taxon>
        <taxon>Gunneridae</taxon>
        <taxon>Pentapetalae</taxon>
        <taxon>rosids</taxon>
        <taxon>malvids</taxon>
        <taxon>Malvales</taxon>
        <taxon>Malvaceae</taxon>
        <taxon>Malvoideae</taxon>
        <taxon>Gossypium</taxon>
    </lineage>
</organism>